<dbReference type="RefSeq" id="WP_378258669.1">
    <property type="nucleotide sequence ID" value="NZ_JBHSIT010000007.1"/>
</dbReference>
<evidence type="ECO:0000256" key="2">
    <source>
        <dbReference type="ARBA" id="ARBA00022679"/>
    </source>
</evidence>
<evidence type="ECO:0000259" key="4">
    <source>
        <dbReference type="Pfam" id="PF00534"/>
    </source>
</evidence>
<feature type="compositionally biased region" description="Gly residues" evidence="3">
    <location>
        <begin position="464"/>
        <end position="478"/>
    </location>
</feature>
<dbReference type="PANTHER" id="PTHR45947:SF3">
    <property type="entry name" value="SULFOQUINOVOSYL TRANSFERASE SQD2"/>
    <property type="match status" value="1"/>
</dbReference>
<dbReference type="SUPFAM" id="SSF53756">
    <property type="entry name" value="UDP-Glycosyltransferase/glycogen phosphorylase"/>
    <property type="match status" value="1"/>
</dbReference>
<reference evidence="7" key="1">
    <citation type="journal article" date="2019" name="Int. J. Syst. Evol. Microbiol.">
        <title>The Global Catalogue of Microorganisms (GCM) 10K type strain sequencing project: providing services to taxonomists for standard genome sequencing and annotation.</title>
        <authorList>
            <consortium name="The Broad Institute Genomics Platform"/>
            <consortium name="The Broad Institute Genome Sequencing Center for Infectious Disease"/>
            <person name="Wu L."/>
            <person name="Ma J."/>
        </authorList>
    </citation>
    <scope>NUCLEOTIDE SEQUENCE [LARGE SCALE GENOMIC DNA]</scope>
    <source>
        <strain evidence="7">KLKA75</strain>
    </source>
</reference>
<dbReference type="GO" id="GO:0016757">
    <property type="term" value="F:glycosyltransferase activity"/>
    <property type="evidence" value="ECO:0007669"/>
    <property type="project" value="UniProtKB-KW"/>
</dbReference>
<protein>
    <submittedName>
        <fullName evidence="6">Glycosyltransferase family 4 protein</fullName>
        <ecNumber evidence="6">2.4.-.-</ecNumber>
    </submittedName>
</protein>
<dbReference type="Proteomes" id="UP001595872">
    <property type="component" value="Unassembled WGS sequence"/>
</dbReference>
<dbReference type="InterPro" id="IPR001296">
    <property type="entry name" value="Glyco_trans_1"/>
</dbReference>
<organism evidence="6 7">
    <name type="scientific">Actinomadura gamaensis</name>
    <dbReference type="NCBI Taxonomy" id="1763541"/>
    <lineage>
        <taxon>Bacteria</taxon>
        <taxon>Bacillati</taxon>
        <taxon>Actinomycetota</taxon>
        <taxon>Actinomycetes</taxon>
        <taxon>Streptosporangiales</taxon>
        <taxon>Thermomonosporaceae</taxon>
        <taxon>Actinomadura</taxon>
    </lineage>
</organism>
<comment type="caution">
    <text evidence="6">The sequence shown here is derived from an EMBL/GenBank/DDBJ whole genome shotgun (WGS) entry which is preliminary data.</text>
</comment>
<sequence length="486" mass="52149">MTEGVRALRVAIVNWRDPWHPAAGGAERYAWEIARRFAAGGAAVTYVTCRAPGQLRRERVEGVDFVRLGGRFTVYPLVLAWMLAHRRRFDAVLDCQNGIPFFTPWVLPRRVPVFCAIFHVHDEQFGLYFPAWLAWIGRTLEGPVARRTYRRHACTAISPTTVEALRSRLAWTGPVYLVPVGVDRPRDDPAPRPAPDPSAPRLVCVTRLVPHKRVDLLLDLVERELPGRPGLRLRIIGRGPEQDRLAAEIAARGLGGAVELLGFVPEDGKAAALADADVHLSASRGEGWGLVVAEAAALGVPTIAYDVDGLRDAVRDGTTGWLAADTGDAAELAHTLDRALKELADPDRREAIADACRAWAAEFDWERTAARMGELVGAARRRGGSGTGRTTAPGADAHVVRRYRDGHLRVVEGPVRDELLDAGEAEALRPATPLERLLGRVEAAAVNTGDGVGKADGDGDGDGKGVGGGKAVGEGVGDGFADAAGR</sequence>
<evidence type="ECO:0000259" key="5">
    <source>
        <dbReference type="Pfam" id="PF13439"/>
    </source>
</evidence>
<feature type="domain" description="Glycosyl transferase family 1" evidence="4">
    <location>
        <begin position="199"/>
        <end position="351"/>
    </location>
</feature>
<dbReference type="Gene3D" id="3.40.50.2000">
    <property type="entry name" value="Glycogen Phosphorylase B"/>
    <property type="match status" value="2"/>
</dbReference>
<dbReference type="InterPro" id="IPR028098">
    <property type="entry name" value="Glyco_trans_4-like_N"/>
</dbReference>
<accession>A0ABV9U3A6</accession>
<evidence type="ECO:0000256" key="1">
    <source>
        <dbReference type="ARBA" id="ARBA00022676"/>
    </source>
</evidence>
<dbReference type="Pfam" id="PF13439">
    <property type="entry name" value="Glyco_transf_4"/>
    <property type="match status" value="1"/>
</dbReference>
<feature type="domain" description="Glycosyltransferase subfamily 4-like N-terminal" evidence="5">
    <location>
        <begin position="24"/>
        <end position="183"/>
    </location>
</feature>
<dbReference type="EMBL" id="JBHSIT010000007">
    <property type="protein sequence ID" value="MFC4910369.1"/>
    <property type="molecule type" value="Genomic_DNA"/>
</dbReference>
<dbReference type="EC" id="2.4.-.-" evidence="6"/>
<keyword evidence="7" id="KW-1185">Reference proteome</keyword>
<name>A0ABV9U3A6_9ACTN</name>
<dbReference type="CDD" id="cd03801">
    <property type="entry name" value="GT4_PimA-like"/>
    <property type="match status" value="1"/>
</dbReference>
<dbReference type="InterPro" id="IPR050194">
    <property type="entry name" value="Glycosyltransferase_grp1"/>
</dbReference>
<gene>
    <name evidence="6" type="ORF">ACFPCY_23855</name>
</gene>
<proteinExistence type="predicted"/>
<dbReference type="Pfam" id="PF00534">
    <property type="entry name" value="Glycos_transf_1"/>
    <property type="match status" value="1"/>
</dbReference>
<evidence type="ECO:0000256" key="3">
    <source>
        <dbReference type="SAM" id="MobiDB-lite"/>
    </source>
</evidence>
<evidence type="ECO:0000313" key="6">
    <source>
        <dbReference type="EMBL" id="MFC4910369.1"/>
    </source>
</evidence>
<dbReference type="PANTHER" id="PTHR45947">
    <property type="entry name" value="SULFOQUINOVOSYL TRANSFERASE SQD2"/>
    <property type="match status" value="1"/>
</dbReference>
<keyword evidence="1 6" id="KW-0328">Glycosyltransferase</keyword>
<keyword evidence="2 6" id="KW-0808">Transferase</keyword>
<feature type="region of interest" description="Disordered" evidence="3">
    <location>
        <begin position="449"/>
        <end position="486"/>
    </location>
</feature>
<feature type="compositionally biased region" description="Basic and acidic residues" evidence="3">
    <location>
        <begin position="453"/>
        <end position="463"/>
    </location>
</feature>
<evidence type="ECO:0000313" key="7">
    <source>
        <dbReference type="Proteomes" id="UP001595872"/>
    </source>
</evidence>